<name>A0A3N4KIQ9_9PEZI</name>
<keyword evidence="1" id="KW-1133">Transmembrane helix</keyword>
<keyword evidence="1" id="KW-0812">Transmembrane</keyword>
<accession>A0A3N4KIQ9</accession>
<gene>
    <name evidence="2" type="ORF">P167DRAFT_577536</name>
</gene>
<dbReference type="InParanoid" id="A0A3N4KIQ9"/>
<dbReference type="Proteomes" id="UP000277580">
    <property type="component" value="Unassembled WGS sequence"/>
</dbReference>
<keyword evidence="3" id="KW-1185">Reference proteome</keyword>
<protein>
    <submittedName>
        <fullName evidence="2">Uncharacterized protein</fullName>
    </submittedName>
</protein>
<feature type="transmembrane region" description="Helical" evidence="1">
    <location>
        <begin position="43"/>
        <end position="65"/>
    </location>
</feature>
<organism evidence="2 3">
    <name type="scientific">Morchella conica CCBAS932</name>
    <dbReference type="NCBI Taxonomy" id="1392247"/>
    <lineage>
        <taxon>Eukaryota</taxon>
        <taxon>Fungi</taxon>
        <taxon>Dikarya</taxon>
        <taxon>Ascomycota</taxon>
        <taxon>Pezizomycotina</taxon>
        <taxon>Pezizomycetes</taxon>
        <taxon>Pezizales</taxon>
        <taxon>Morchellaceae</taxon>
        <taxon>Morchella</taxon>
    </lineage>
</organism>
<keyword evidence="1" id="KW-0472">Membrane</keyword>
<evidence type="ECO:0000313" key="3">
    <source>
        <dbReference type="Proteomes" id="UP000277580"/>
    </source>
</evidence>
<dbReference type="AlphaFoldDB" id="A0A3N4KIQ9"/>
<evidence type="ECO:0000256" key="1">
    <source>
        <dbReference type="SAM" id="Phobius"/>
    </source>
</evidence>
<evidence type="ECO:0000313" key="2">
    <source>
        <dbReference type="EMBL" id="RPB09229.1"/>
    </source>
</evidence>
<proteinExistence type="predicted"/>
<dbReference type="EMBL" id="ML119154">
    <property type="protein sequence ID" value="RPB09229.1"/>
    <property type="molecule type" value="Genomic_DNA"/>
</dbReference>
<reference evidence="2 3" key="1">
    <citation type="journal article" date="2018" name="Nat. Ecol. Evol.">
        <title>Pezizomycetes genomes reveal the molecular basis of ectomycorrhizal truffle lifestyle.</title>
        <authorList>
            <person name="Murat C."/>
            <person name="Payen T."/>
            <person name="Noel B."/>
            <person name="Kuo A."/>
            <person name="Morin E."/>
            <person name="Chen J."/>
            <person name="Kohler A."/>
            <person name="Krizsan K."/>
            <person name="Balestrini R."/>
            <person name="Da Silva C."/>
            <person name="Montanini B."/>
            <person name="Hainaut M."/>
            <person name="Levati E."/>
            <person name="Barry K.W."/>
            <person name="Belfiori B."/>
            <person name="Cichocki N."/>
            <person name="Clum A."/>
            <person name="Dockter R.B."/>
            <person name="Fauchery L."/>
            <person name="Guy J."/>
            <person name="Iotti M."/>
            <person name="Le Tacon F."/>
            <person name="Lindquist E.A."/>
            <person name="Lipzen A."/>
            <person name="Malagnac F."/>
            <person name="Mello A."/>
            <person name="Molinier V."/>
            <person name="Miyauchi S."/>
            <person name="Poulain J."/>
            <person name="Riccioni C."/>
            <person name="Rubini A."/>
            <person name="Sitrit Y."/>
            <person name="Splivallo R."/>
            <person name="Traeger S."/>
            <person name="Wang M."/>
            <person name="Zifcakova L."/>
            <person name="Wipf D."/>
            <person name="Zambonelli A."/>
            <person name="Paolocci F."/>
            <person name="Nowrousian M."/>
            <person name="Ottonello S."/>
            <person name="Baldrian P."/>
            <person name="Spatafora J.W."/>
            <person name="Henrissat B."/>
            <person name="Nagy L.G."/>
            <person name="Aury J.M."/>
            <person name="Wincker P."/>
            <person name="Grigoriev I.V."/>
            <person name="Bonfante P."/>
            <person name="Martin F.M."/>
        </authorList>
    </citation>
    <scope>NUCLEOTIDE SEQUENCE [LARGE SCALE GENOMIC DNA]</scope>
    <source>
        <strain evidence="2 3">CCBAS932</strain>
    </source>
</reference>
<sequence>MPVLPYVQNLVPREVSFATQTNVSVDSNPTTTSTSCNPPTAEVILFFGIAMTILGIIIAILNLWVNVQSLLLCQRQHSEAIALEPPSRPEQSAAELINGVPLSASTASFSSTTSTTAASVETTDMAVLATVAAVDRADSTDPEEVHDPQ</sequence>